<dbReference type="Gene3D" id="3.15.20.10">
    <property type="entry name" value="Bactericidal permeability-increasing protein, domain 2"/>
    <property type="match status" value="1"/>
</dbReference>
<dbReference type="SUPFAM" id="SSF55394">
    <property type="entry name" value="Bactericidal permeability-increasing protein, BPI"/>
    <property type="match status" value="2"/>
</dbReference>
<keyword evidence="4" id="KW-1185">Reference proteome</keyword>
<evidence type="ECO:0000313" key="5">
    <source>
        <dbReference type="RefSeq" id="XP_072852601.1"/>
    </source>
</evidence>
<evidence type="ECO:0000313" key="4">
    <source>
        <dbReference type="Proteomes" id="UP001652642"/>
    </source>
</evidence>
<evidence type="ECO:0000259" key="3">
    <source>
        <dbReference type="Pfam" id="PF02886"/>
    </source>
</evidence>
<dbReference type="GeneID" id="140706436"/>
<dbReference type="PANTHER" id="PTHR46019">
    <property type="entry name" value="BPI FOLD-CONTAINING FAMILY B MEMBER 4-RELATED"/>
    <property type="match status" value="1"/>
</dbReference>
<accession>A0ABM5G4M0</accession>
<reference evidence="5" key="1">
    <citation type="submission" date="2025-08" db="UniProtKB">
        <authorList>
            <consortium name="RefSeq"/>
        </authorList>
    </citation>
    <scope>IDENTIFICATION</scope>
</reference>
<name>A0ABM5G4M0_9SAUR</name>
<protein>
    <submittedName>
        <fullName evidence="5">BPI fold-containing family B member 3-like</fullName>
    </submittedName>
</protein>
<dbReference type="RefSeq" id="XP_072852601.1">
    <property type="nucleotide sequence ID" value="XM_072996500.1"/>
</dbReference>
<dbReference type="InterPro" id="IPR001124">
    <property type="entry name" value="Lipid-bd_serum_glycop_C"/>
</dbReference>
<dbReference type="Pfam" id="PF01273">
    <property type="entry name" value="LBP_BPI_CETP"/>
    <property type="match status" value="1"/>
</dbReference>
<dbReference type="Pfam" id="PF02886">
    <property type="entry name" value="LBP_BPI_CETP_C"/>
    <property type="match status" value="1"/>
</dbReference>
<dbReference type="InterPro" id="IPR051660">
    <property type="entry name" value="BPI_fold-BPI/LBP"/>
</dbReference>
<feature type="signal peptide" evidence="1">
    <location>
        <begin position="1"/>
        <end position="19"/>
    </location>
</feature>
<dbReference type="Gene3D" id="3.15.10.10">
    <property type="entry name" value="Bactericidal permeability-increasing protein, domain 1"/>
    <property type="match status" value="1"/>
</dbReference>
<dbReference type="PANTHER" id="PTHR46019:SF4">
    <property type="entry name" value="BPI FOLD-CONTAINING FAMILY B MEMBER 4"/>
    <property type="match status" value="1"/>
</dbReference>
<evidence type="ECO:0000259" key="2">
    <source>
        <dbReference type="Pfam" id="PF01273"/>
    </source>
</evidence>
<proteinExistence type="predicted"/>
<feature type="domain" description="Lipid-binding serum glycoprotein C-terminal" evidence="3">
    <location>
        <begin position="330"/>
        <end position="443"/>
    </location>
</feature>
<dbReference type="InterPro" id="IPR017943">
    <property type="entry name" value="Bactericidal_perm-incr_a/b_dom"/>
</dbReference>
<dbReference type="Proteomes" id="UP001652642">
    <property type="component" value="Chromosome 4"/>
</dbReference>
<evidence type="ECO:0000256" key="1">
    <source>
        <dbReference type="SAM" id="SignalP"/>
    </source>
</evidence>
<dbReference type="InterPro" id="IPR017942">
    <property type="entry name" value="Lipid-bd_serum_glycop_N"/>
</dbReference>
<feature type="chain" id="PRO_5045311008" evidence="1">
    <location>
        <begin position="20"/>
        <end position="459"/>
    </location>
</feature>
<organism evidence="4 5">
    <name type="scientific">Pogona vitticeps</name>
    <name type="common">central bearded dragon</name>
    <dbReference type="NCBI Taxonomy" id="103695"/>
    <lineage>
        <taxon>Eukaryota</taxon>
        <taxon>Metazoa</taxon>
        <taxon>Chordata</taxon>
        <taxon>Craniata</taxon>
        <taxon>Vertebrata</taxon>
        <taxon>Euteleostomi</taxon>
        <taxon>Lepidosauria</taxon>
        <taxon>Squamata</taxon>
        <taxon>Bifurcata</taxon>
        <taxon>Unidentata</taxon>
        <taxon>Episquamata</taxon>
        <taxon>Toxicofera</taxon>
        <taxon>Iguania</taxon>
        <taxon>Acrodonta</taxon>
        <taxon>Agamidae</taxon>
        <taxon>Amphibolurinae</taxon>
        <taxon>Pogona</taxon>
    </lineage>
</organism>
<sequence length="459" mass="49129">MWKILGLVALCGLWGPSEGKVAGVRYVCSESELNEGVSSILLQEDVLPNHLKSMVFPNIRAGGLGGFIYTFFGLNIVNVEILSHDGTLLPEINGGDITYSVRLHINGNFFFSAFNLVRISVEKTFRIQYGFENFQAAGSLDLAIRECHCTFGAIQISIFNGLLSASVQATIRESLISSILAQICPILQTVFGIVRATFLGTLNVVLPLSGQGNLNYQLASLPSITNQQAGIDIFSDIEVPGKGIISIPETALPVTVPSLQNYKQCQCLHPKFLDIVLSVLVSRQPQELSCTPDAYLGANELRSAILALVPSQNSGIISVSVLFIRLTLDVDPVFAIRIDSVIISASVRIEFFLKNAAGPDYSILIVRSTLTLAARISLTDNKLTVAVSISGNLVVLVSSGVGISNVSSLESHCGNLLREIFLPAFNEPLAVGIPLPTPFGRVLTSASVLPAEDGLALCS</sequence>
<keyword evidence="1" id="KW-0732">Signal</keyword>
<gene>
    <name evidence="5" type="primary">LOC140706436</name>
</gene>
<feature type="domain" description="Lipid-binding serum glycoprotein N-terminal" evidence="2">
    <location>
        <begin position="64"/>
        <end position="191"/>
    </location>
</feature>